<feature type="signal peptide" evidence="2">
    <location>
        <begin position="1"/>
        <end position="20"/>
    </location>
</feature>
<name>A0ABT5L3W6_9ALTE</name>
<dbReference type="RefSeq" id="WP_273639481.1">
    <property type="nucleotide sequence ID" value="NZ_JAQQXP010000001.1"/>
</dbReference>
<evidence type="ECO:0000256" key="1">
    <source>
        <dbReference type="SAM" id="MobiDB-lite"/>
    </source>
</evidence>
<evidence type="ECO:0008006" key="5">
    <source>
        <dbReference type="Google" id="ProtNLM"/>
    </source>
</evidence>
<proteinExistence type="predicted"/>
<comment type="caution">
    <text evidence="3">The sequence shown here is derived from an EMBL/GenBank/DDBJ whole genome shotgun (WGS) entry which is preliminary data.</text>
</comment>
<gene>
    <name evidence="3" type="ORF">OIK42_07260</name>
</gene>
<feature type="chain" id="PRO_5046037537" description="Ribose-phosphate pyrophosphokinase" evidence="2">
    <location>
        <begin position="21"/>
        <end position="139"/>
    </location>
</feature>
<evidence type="ECO:0000313" key="3">
    <source>
        <dbReference type="EMBL" id="MDC8830557.1"/>
    </source>
</evidence>
<accession>A0ABT5L3W6</accession>
<keyword evidence="2" id="KW-0732">Signal</keyword>
<reference evidence="3 4" key="1">
    <citation type="submission" date="2022-10" db="EMBL/GenBank/DDBJ databases">
        <title>Alteromonas sp. chi3 Genome sequencing.</title>
        <authorList>
            <person name="Park S."/>
        </authorList>
    </citation>
    <scope>NUCLEOTIDE SEQUENCE [LARGE SCALE GENOMIC DNA]</scope>
    <source>
        <strain evidence="4">chi3</strain>
    </source>
</reference>
<feature type="region of interest" description="Disordered" evidence="1">
    <location>
        <begin position="26"/>
        <end position="46"/>
    </location>
</feature>
<evidence type="ECO:0000313" key="4">
    <source>
        <dbReference type="Proteomes" id="UP001218788"/>
    </source>
</evidence>
<protein>
    <recommendedName>
        <fullName evidence="5">Ribose-phosphate pyrophosphokinase</fullName>
    </recommendedName>
</protein>
<keyword evidence="4" id="KW-1185">Reference proteome</keyword>
<sequence>MGNKYVIAPVLVLITCGLWACNDSPEQAEHTTMSNPTEYEPDKQEQATAPQHFRGTIVYKSIEGGFFALITDDNQRYTLRKLPAEYRLDGAVVEVVGSINHDMLTVTQFGELLEVESVTVIDKSHVKTPPTTKHQLKSL</sequence>
<evidence type="ECO:0000256" key="2">
    <source>
        <dbReference type="SAM" id="SignalP"/>
    </source>
</evidence>
<dbReference type="EMBL" id="JAQQXP010000001">
    <property type="protein sequence ID" value="MDC8830557.1"/>
    <property type="molecule type" value="Genomic_DNA"/>
</dbReference>
<dbReference type="Proteomes" id="UP001218788">
    <property type="component" value="Unassembled WGS sequence"/>
</dbReference>
<organism evidence="3 4">
    <name type="scientific">Alteromonas gilva</name>
    <dbReference type="NCBI Taxonomy" id="2987522"/>
    <lineage>
        <taxon>Bacteria</taxon>
        <taxon>Pseudomonadati</taxon>
        <taxon>Pseudomonadota</taxon>
        <taxon>Gammaproteobacteria</taxon>
        <taxon>Alteromonadales</taxon>
        <taxon>Alteromonadaceae</taxon>
        <taxon>Alteromonas/Salinimonas group</taxon>
        <taxon>Alteromonas</taxon>
    </lineage>
</organism>